<keyword evidence="5 10" id="KW-0067">ATP-binding</keyword>
<dbReference type="EMBL" id="NBIV01000006">
    <property type="protein sequence ID" value="PXF49332.1"/>
    <property type="molecule type" value="Genomic_DNA"/>
</dbReference>
<proteinExistence type="inferred from homology"/>
<sequence length="216" mass="23722">MKIYTRTGDKGETSLFNGSRVPKDHILVNAYGIVDECNAAIGLATAHLQTSPPTNAEDTASHFVSQKPVLIARLQLVQNFLFDLGAHLATPRTKSSSFKIARTEFAESAVQKLEAWIDDMDSKLPQLTTFLLPGGHPASASLHMARTIARRAERAITPLYRAEEEEIEASAYRFLNRLSDFLFVASRMANCIVAATDVKWQDNRAALNDIASGCCP</sequence>
<evidence type="ECO:0000256" key="2">
    <source>
        <dbReference type="ARBA" id="ARBA00011233"/>
    </source>
</evidence>
<evidence type="ECO:0000259" key="11">
    <source>
        <dbReference type="Pfam" id="PF01923"/>
    </source>
</evidence>
<dbReference type="InterPro" id="IPR029499">
    <property type="entry name" value="PduO-typ"/>
</dbReference>
<evidence type="ECO:0000256" key="10">
    <source>
        <dbReference type="RuleBase" id="RU366026"/>
    </source>
</evidence>
<name>A0A2V3J5D8_9FLOR</name>
<dbReference type="Gene3D" id="1.20.1200.10">
    <property type="entry name" value="Cobalamin adenosyltransferase-like"/>
    <property type="match status" value="1"/>
</dbReference>
<dbReference type="GO" id="GO:0005524">
    <property type="term" value="F:ATP binding"/>
    <property type="evidence" value="ECO:0007669"/>
    <property type="project" value="UniProtKB-UniRule"/>
</dbReference>
<comment type="function">
    <text evidence="7">Converts cob(I)alamin to adenosylcobalamin (adenosylcob(III)alamin), a coenzyme for methylmalonyl-CoA mutase, therefore participates in the final step of the vitamin B12 conversion. Generates adenosylcobalamin (AdoCbl) and directly delivers the cofactor to MUT in a transfer that is stimulated by ATP-binding to MMAB and gated by MMAA.</text>
</comment>
<dbReference type="NCBIfam" id="TIGR00636">
    <property type="entry name" value="PduO_Nterm"/>
    <property type="match status" value="1"/>
</dbReference>
<keyword evidence="3 10" id="KW-0808">Transferase</keyword>
<dbReference type="InterPro" id="IPR036451">
    <property type="entry name" value="CblAdoTrfase-like_sf"/>
</dbReference>
<evidence type="ECO:0000256" key="7">
    <source>
        <dbReference type="ARBA" id="ARBA00056747"/>
    </source>
</evidence>
<evidence type="ECO:0000313" key="13">
    <source>
        <dbReference type="Proteomes" id="UP000247409"/>
    </source>
</evidence>
<dbReference type="Pfam" id="PF01923">
    <property type="entry name" value="Cob_adeno_trans"/>
    <property type="match status" value="1"/>
</dbReference>
<reference evidence="12 13" key="1">
    <citation type="journal article" date="2018" name="Mol. Biol. Evol.">
        <title>Analysis of the draft genome of the red seaweed Gracilariopsis chorda provides insights into genome size evolution in Rhodophyta.</title>
        <authorList>
            <person name="Lee J."/>
            <person name="Yang E.C."/>
            <person name="Graf L."/>
            <person name="Yang J.H."/>
            <person name="Qiu H."/>
            <person name="Zel Zion U."/>
            <person name="Chan C.X."/>
            <person name="Stephens T.G."/>
            <person name="Weber A.P.M."/>
            <person name="Boo G.H."/>
            <person name="Boo S.M."/>
            <person name="Kim K.M."/>
            <person name="Shin Y."/>
            <person name="Jung M."/>
            <person name="Lee S.J."/>
            <person name="Yim H.S."/>
            <person name="Lee J.H."/>
            <person name="Bhattacharya D."/>
            <person name="Yoon H.S."/>
        </authorList>
    </citation>
    <scope>NUCLEOTIDE SEQUENCE [LARGE SCALE GENOMIC DNA]</scope>
    <source>
        <strain evidence="12 13">SKKU-2015</strain>
        <tissue evidence="12">Whole body</tissue>
    </source>
</reference>
<gene>
    <name evidence="12" type="ORF">BWQ96_00906</name>
</gene>
<protein>
    <recommendedName>
        <fullName evidence="8">Corrinoid adenosyltransferase MMAB</fullName>
    </recommendedName>
    <alternativeName>
        <fullName evidence="9">ATP:co(I)rrinoid adenosyltransferase MMAB</fullName>
    </alternativeName>
</protein>
<feature type="domain" description="Cobalamin adenosyltransferase-like" evidence="11">
    <location>
        <begin position="3"/>
        <end position="188"/>
    </location>
</feature>
<evidence type="ECO:0000256" key="3">
    <source>
        <dbReference type="ARBA" id="ARBA00022679"/>
    </source>
</evidence>
<evidence type="ECO:0000256" key="8">
    <source>
        <dbReference type="ARBA" id="ARBA00071654"/>
    </source>
</evidence>
<dbReference type="FunFam" id="1.20.1200.10:FF:000001">
    <property type="entry name" value="Cob(I)yrinic acid a,c-diamide adenosyltransferase"/>
    <property type="match status" value="1"/>
</dbReference>
<accession>A0A2V3J5D8</accession>
<evidence type="ECO:0000313" key="12">
    <source>
        <dbReference type="EMBL" id="PXF49332.1"/>
    </source>
</evidence>
<dbReference type="PANTHER" id="PTHR12213">
    <property type="entry name" value="CORRINOID ADENOSYLTRANSFERASE"/>
    <property type="match status" value="1"/>
</dbReference>
<dbReference type="GO" id="GO:0008817">
    <property type="term" value="F:corrinoid adenosyltransferase activity"/>
    <property type="evidence" value="ECO:0007669"/>
    <property type="project" value="TreeGrafter"/>
</dbReference>
<dbReference type="Proteomes" id="UP000247409">
    <property type="component" value="Unassembled WGS sequence"/>
</dbReference>
<dbReference type="OrthoDB" id="549173at2759"/>
<dbReference type="AlphaFoldDB" id="A0A2V3J5D8"/>
<evidence type="ECO:0000256" key="9">
    <source>
        <dbReference type="ARBA" id="ARBA00075216"/>
    </source>
</evidence>
<evidence type="ECO:0000256" key="1">
    <source>
        <dbReference type="ARBA" id="ARBA00007487"/>
    </source>
</evidence>
<dbReference type="PANTHER" id="PTHR12213:SF0">
    <property type="entry name" value="CORRINOID ADENOSYLTRANSFERASE MMAB"/>
    <property type="match status" value="1"/>
</dbReference>
<keyword evidence="13" id="KW-1185">Reference proteome</keyword>
<comment type="subunit">
    <text evidence="2">Homotrimer.</text>
</comment>
<evidence type="ECO:0000256" key="6">
    <source>
        <dbReference type="ARBA" id="ARBA00051988"/>
    </source>
</evidence>
<organism evidence="12 13">
    <name type="scientific">Gracilariopsis chorda</name>
    <dbReference type="NCBI Taxonomy" id="448386"/>
    <lineage>
        <taxon>Eukaryota</taxon>
        <taxon>Rhodophyta</taxon>
        <taxon>Florideophyceae</taxon>
        <taxon>Rhodymeniophycidae</taxon>
        <taxon>Gracilariales</taxon>
        <taxon>Gracilariaceae</taxon>
        <taxon>Gracilariopsis</taxon>
    </lineage>
</organism>
<dbReference type="GO" id="GO:0009235">
    <property type="term" value="P:cobalamin metabolic process"/>
    <property type="evidence" value="ECO:0007669"/>
    <property type="project" value="UniProtKB-ARBA"/>
</dbReference>
<dbReference type="SUPFAM" id="SSF89028">
    <property type="entry name" value="Cobalamin adenosyltransferase-like"/>
    <property type="match status" value="1"/>
</dbReference>
<keyword evidence="4 10" id="KW-0547">Nucleotide-binding</keyword>
<comment type="catalytic activity">
    <reaction evidence="6">
        <text>cob(I)alamin-[corrinoid adenosyltransferase] + ATP = apo-[corrinoid adenosyltransferase] + adenosylcob(III)alamin + triphosphate</text>
        <dbReference type="Rhea" id="RHEA:56796"/>
        <dbReference type="Rhea" id="RHEA-COMP:14743"/>
        <dbReference type="Rhea" id="RHEA-COMP:14744"/>
        <dbReference type="ChEBI" id="CHEBI:18036"/>
        <dbReference type="ChEBI" id="CHEBI:18408"/>
        <dbReference type="ChEBI" id="CHEBI:30616"/>
        <dbReference type="ChEBI" id="CHEBI:60488"/>
        <dbReference type="ChEBI" id="CHEBI:83228"/>
    </reaction>
    <physiologicalReaction direction="left-to-right" evidence="6">
        <dbReference type="Rhea" id="RHEA:56797"/>
    </physiologicalReaction>
</comment>
<evidence type="ECO:0000256" key="4">
    <source>
        <dbReference type="ARBA" id="ARBA00022741"/>
    </source>
</evidence>
<dbReference type="InterPro" id="IPR016030">
    <property type="entry name" value="CblAdoTrfase-like"/>
</dbReference>
<dbReference type="STRING" id="448386.A0A2V3J5D8"/>
<comment type="similarity">
    <text evidence="1 10">Belongs to the Cob(I)alamin adenosyltransferase family.</text>
</comment>
<evidence type="ECO:0000256" key="5">
    <source>
        <dbReference type="ARBA" id="ARBA00022840"/>
    </source>
</evidence>
<comment type="caution">
    <text evidence="12">The sequence shown here is derived from an EMBL/GenBank/DDBJ whole genome shotgun (WGS) entry which is preliminary data.</text>
</comment>